<dbReference type="GO" id="GO:0005524">
    <property type="term" value="F:ATP binding"/>
    <property type="evidence" value="ECO:0007669"/>
    <property type="project" value="UniProtKB-UniRule"/>
</dbReference>
<dbReference type="PANTHER" id="PTHR27002:SF1109">
    <property type="entry name" value="CYSTEINE-RICH RECEPTOR-LIKE PROTEIN KINASE 10 ISOFORM X1"/>
    <property type="match status" value="1"/>
</dbReference>
<dbReference type="Pfam" id="PF07714">
    <property type="entry name" value="PK_Tyr_Ser-Thr"/>
    <property type="match status" value="1"/>
</dbReference>
<feature type="transmembrane region" description="Helical" evidence="18">
    <location>
        <begin position="235"/>
        <end position="259"/>
    </location>
</feature>
<dbReference type="InterPro" id="IPR001245">
    <property type="entry name" value="Ser-Thr/Tyr_kinase_cat_dom"/>
</dbReference>
<dbReference type="EC" id="2.7.11.1" evidence="2"/>
<evidence type="ECO:0000256" key="9">
    <source>
        <dbReference type="ARBA" id="ARBA00022777"/>
    </source>
</evidence>
<evidence type="ECO:0000313" key="22">
    <source>
        <dbReference type="Proteomes" id="UP001141806"/>
    </source>
</evidence>
<evidence type="ECO:0000256" key="3">
    <source>
        <dbReference type="ARBA" id="ARBA00022527"/>
    </source>
</evidence>
<keyword evidence="7" id="KW-0677">Repeat</keyword>
<dbReference type="InterPro" id="IPR008271">
    <property type="entry name" value="Ser/Thr_kinase_AS"/>
</dbReference>
<reference evidence="21" key="1">
    <citation type="journal article" date="2023" name="Plant J.">
        <title>The genome of the king protea, Protea cynaroides.</title>
        <authorList>
            <person name="Chang J."/>
            <person name="Duong T.A."/>
            <person name="Schoeman C."/>
            <person name="Ma X."/>
            <person name="Roodt D."/>
            <person name="Barker N."/>
            <person name="Li Z."/>
            <person name="Van de Peer Y."/>
            <person name="Mizrachi E."/>
        </authorList>
    </citation>
    <scope>NUCLEOTIDE SEQUENCE</scope>
    <source>
        <tissue evidence="21">Young leaves</tissue>
    </source>
</reference>
<evidence type="ECO:0000256" key="18">
    <source>
        <dbReference type="SAM" id="Phobius"/>
    </source>
</evidence>
<dbReference type="PROSITE" id="PS00108">
    <property type="entry name" value="PROTEIN_KINASE_ST"/>
    <property type="match status" value="1"/>
</dbReference>
<proteinExistence type="predicted"/>
<keyword evidence="12 18" id="KW-0472">Membrane</keyword>
<evidence type="ECO:0000256" key="10">
    <source>
        <dbReference type="ARBA" id="ARBA00022840"/>
    </source>
</evidence>
<evidence type="ECO:0000256" key="17">
    <source>
        <dbReference type="PROSITE-ProRule" id="PRU10141"/>
    </source>
</evidence>
<keyword evidence="13" id="KW-1015">Disulfide bond</keyword>
<evidence type="ECO:0000256" key="12">
    <source>
        <dbReference type="ARBA" id="ARBA00023136"/>
    </source>
</evidence>
<comment type="subcellular location">
    <subcellularLocation>
        <location evidence="1">Membrane</location>
        <topology evidence="1">Single-pass membrane protein</topology>
    </subcellularLocation>
</comment>
<keyword evidence="3" id="KW-0723">Serine/threonine-protein kinase</keyword>
<feature type="domain" description="Gnk2-homologous" evidence="20">
    <location>
        <begin position="10"/>
        <end position="113"/>
    </location>
</feature>
<evidence type="ECO:0000259" key="19">
    <source>
        <dbReference type="PROSITE" id="PS50011"/>
    </source>
</evidence>
<dbReference type="FunFam" id="1.10.510.10:FF:001697">
    <property type="entry name" value="Uncharacterized protein"/>
    <property type="match status" value="1"/>
</dbReference>
<dbReference type="InterPro" id="IPR011009">
    <property type="entry name" value="Kinase-like_dom_sf"/>
</dbReference>
<dbReference type="FunFam" id="3.30.200.20:FF:000195">
    <property type="entry name" value="G-type lectin S-receptor-like serine/threonine-protein kinase"/>
    <property type="match status" value="1"/>
</dbReference>
<evidence type="ECO:0000256" key="2">
    <source>
        <dbReference type="ARBA" id="ARBA00012513"/>
    </source>
</evidence>
<keyword evidence="5 18" id="KW-0812">Transmembrane</keyword>
<dbReference type="CDD" id="cd14066">
    <property type="entry name" value="STKc_IRAK"/>
    <property type="match status" value="1"/>
</dbReference>
<keyword evidence="9" id="KW-0418">Kinase</keyword>
<comment type="caution">
    <text evidence="21">The sequence shown here is derived from an EMBL/GenBank/DDBJ whole genome shotgun (WGS) entry which is preliminary data.</text>
</comment>
<dbReference type="InterPro" id="IPR017441">
    <property type="entry name" value="Protein_kinase_ATP_BS"/>
</dbReference>
<evidence type="ECO:0000256" key="7">
    <source>
        <dbReference type="ARBA" id="ARBA00022737"/>
    </source>
</evidence>
<evidence type="ECO:0000256" key="8">
    <source>
        <dbReference type="ARBA" id="ARBA00022741"/>
    </source>
</evidence>
<accession>A0A9Q0R3W1</accession>
<dbReference type="PROSITE" id="PS00107">
    <property type="entry name" value="PROTEIN_KINASE_ATP"/>
    <property type="match status" value="1"/>
</dbReference>
<evidence type="ECO:0000256" key="15">
    <source>
        <dbReference type="ARBA" id="ARBA00047899"/>
    </source>
</evidence>
<sequence length="626" mass="70136">MSINGSCSDDPLLSFCPYPAIYTQNSTFESNLKLLLSYLSSNTSLSGGFYNTSVGNDTNTVYGLALCRADVTSEICQNCVKNASQEILSLCPQKEDAVIWYEYCQLRYSYARFFSLMVYAGKFPPWNDLQPNVTNPNKFSQILNGFLNVLISQVGSNSSVHMFATSDARAGSSKIHGLAQCTWDISSGDCKNCLRNAMVDLEGCCSTHQGGKVLDTSCDLMFQVSSVKGGGHRRLIIIITSVSLPVLVLLAGSYVYYLWRKKGRRRGLDEEKLREKSKSQWEKSMSLWDETDSSELSLIEFDAIKIATNNFSDTNKLGQGGFGTVYKGILPDGKEIAVKRLSRRSWQGLEEFKNEVILIAELQHRNLVRLLGYSIEGEENLLIYEFMPNSSLDVLIFDPVRRAQLDWRTLYNMVDGIARGLLYLHEDSRLKIIHRDLKPSNVLLDERMTAKISDFGMARIFGQDQNTANTKRVVGTYGYMSPEYAMEGIFSVKSDVFSFGVILLEIISGKRSNTYLKEHGHTLLAYAWRLWNEGKTSEVIDPLLIDSCSRTEVLRCIQIGLLCVQQYPEDRPTMSDVIVMLESDSRDLPQPTEPAFSLGRVVVQTDESSTVICSVNAVNVSNVAPR</sequence>
<dbReference type="CDD" id="cd23509">
    <property type="entry name" value="Gnk2-like"/>
    <property type="match status" value="2"/>
</dbReference>
<name>A0A9Q0R3W1_9MAGN</name>
<feature type="domain" description="Protein kinase" evidence="19">
    <location>
        <begin position="311"/>
        <end position="596"/>
    </location>
</feature>
<dbReference type="InterPro" id="IPR002902">
    <property type="entry name" value="GNK2"/>
</dbReference>
<organism evidence="21 22">
    <name type="scientific">Protea cynaroides</name>
    <dbReference type="NCBI Taxonomy" id="273540"/>
    <lineage>
        <taxon>Eukaryota</taxon>
        <taxon>Viridiplantae</taxon>
        <taxon>Streptophyta</taxon>
        <taxon>Embryophyta</taxon>
        <taxon>Tracheophyta</taxon>
        <taxon>Spermatophyta</taxon>
        <taxon>Magnoliopsida</taxon>
        <taxon>Proteales</taxon>
        <taxon>Proteaceae</taxon>
        <taxon>Protea</taxon>
    </lineage>
</organism>
<evidence type="ECO:0000256" key="4">
    <source>
        <dbReference type="ARBA" id="ARBA00022679"/>
    </source>
</evidence>
<keyword evidence="4" id="KW-0808">Transferase</keyword>
<dbReference type="GO" id="GO:0004674">
    <property type="term" value="F:protein serine/threonine kinase activity"/>
    <property type="evidence" value="ECO:0007669"/>
    <property type="project" value="UniProtKB-KW"/>
</dbReference>
<keyword evidence="14" id="KW-0325">Glycoprotein</keyword>
<evidence type="ECO:0000256" key="1">
    <source>
        <dbReference type="ARBA" id="ARBA00004167"/>
    </source>
</evidence>
<feature type="binding site" evidence="17">
    <location>
        <position position="339"/>
    </location>
    <ligand>
        <name>ATP</name>
        <dbReference type="ChEBI" id="CHEBI:30616"/>
    </ligand>
</feature>
<keyword evidence="8 17" id="KW-0547">Nucleotide-binding</keyword>
<evidence type="ECO:0000256" key="6">
    <source>
        <dbReference type="ARBA" id="ARBA00022729"/>
    </source>
</evidence>
<dbReference type="PANTHER" id="PTHR27002">
    <property type="entry name" value="RECEPTOR-LIKE SERINE/THREONINE-PROTEIN KINASE SD1-8"/>
    <property type="match status" value="1"/>
</dbReference>
<keyword evidence="10 17" id="KW-0067">ATP-binding</keyword>
<comment type="catalytic activity">
    <reaction evidence="15">
        <text>L-threonyl-[protein] + ATP = O-phospho-L-threonyl-[protein] + ADP + H(+)</text>
        <dbReference type="Rhea" id="RHEA:46608"/>
        <dbReference type="Rhea" id="RHEA-COMP:11060"/>
        <dbReference type="Rhea" id="RHEA-COMP:11605"/>
        <dbReference type="ChEBI" id="CHEBI:15378"/>
        <dbReference type="ChEBI" id="CHEBI:30013"/>
        <dbReference type="ChEBI" id="CHEBI:30616"/>
        <dbReference type="ChEBI" id="CHEBI:61977"/>
        <dbReference type="ChEBI" id="CHEBI:456216"/>
        <dbReference type="EC" id="2.7.11.1"/>
    </reaction>
</comment>
<dbReference type="GO" id="GO:0005886">
    <property type="term" value="C:plasma membrane"/>
    <property type="evidence" value="ECO:0007669"/>
    <property type="project" value="TreeGrafter"/>
</dbReference>
<dbReference type="PROSITE" id="PS50011">
    <property type="entry name" value="PROTEIN_KINASE_DOM"/>
    <property type="match status" value="1"/>
</dbReference>
<evidence type="ECO:0000256" key="11">
    <source>
        <dbReference type="ARBA" id="ARBA00022989"/>
    </source>
</evidence>
<protein>
    <recommendedName>
        <fullName evidence="2">non-specific serine/threonine protein kinase</fullName>
        <ecNumber evidence="2">2.7.11.1</ecNumber>
    </recommendedName>
</protein>
<feature type="domain" description="Gnk2-homologous" evidence="20">
    <location>
        <begin position="121"/>
        <end position="227"/>
    </location>
</feature>
<keyword evidence="6" id="KW-0732">Signal</keyword>
<dbReference type="Gene3D" id="1.10.510.10">
    <property type="entry name" value="Transferase(Phosphotransferase) domain 1"/>
    <property type="match status" value="1"/>
</dbReference>
<dbReference type="InterPro" id="IPR000719">
    <property type="entry name" value="Prot_kinase_dom"/>
</dbReference>
<dbReference type="OrthoDB" id="1908162at2759"/>
<dbReference type="InterPro" id="IPR038408">
    <property type="entry name" value="GNK2_sf"/>
</dbReference>
<dbReference type="AlphaFoldDB" id="A0A9Q0R3W1"/>
<keyword evidence="22" id="KW-1185">Reference proteome</keyword>
<dbReference type="Pfam" id="PF01657">
    <property type="entry name" value="Stress-antifung"/>
    <property type="match status" value="2"/>
</dbReference>
<dbReference type="Gene3D" id="3.30.200.20">
    <property type="entry name" value="Phosphorylase Kinase, domain 1"/>
    <property type="match status" value="1"/>
</dbReference>
<keyword evidence="11 18" id="KW-1133">Transmembrane helix</keyword>
<dbReference type="EMBL" id="JAMYWD010000001">
    <property type="protein sequence ID" value="KAJ4982032.1"/>
    <property type="molecule type" value="Genomic_DNA"/>
</dbReference>
<evidence type="ECO:0000256" key="14">
    <source>
        <dbReference type="ARBA" id="ARBA00023180"/>
    </source>
</evidence>
<evidence type="ECO:0000313" key="21">
    <source>
        <dbReference type="EMBL" id="KAJ4982032.1"/>
    </source>
</evidence>
<dbReference type="Proteomes" id="UP001141806">
    <property type="component" value="Unassembled WGS sequence"/>
</dbReference>
<evidence type="ECO:0000256" key="5">
    <source>
        <dbReference type="ARBA" id="ARBA00022692"/>
    </source>
</evidence>
<dbReference type="SMART" id="SM00220">
    <property type="entry name" value="S_TKc"/>
    <property type="match status" value="1"/>
</dbReference>
<dbReference type="FunFam" id="3.30.430.20:FF:000013">
    <property type="entry name" value="Cysteine-rich RLK (RECEPTOR-like protein kinase) 23"/>
    <property type="match status" value="1"/>
</dbReference>
<gene>
    <name evidence="21" type="ORF">NE237_032869</name>
</gene>
<evidence type="ECO:0000256" key="16">
    <source>
        <dbReference type="ARBA" id="ARBA00048679"/>
    </source>
</evidence>
<dbReference type="SUPFAM" id="SSF56112">
    <property type="entry name" value="Protein kinase-like (PK-like)"/>
    <property type="match status" value="1"/>
</dbReference>
<comment type="catalytic activity">
    <reaction evidence="16">
        <text>L-seryl-[protein] + ATP = O-phospho-L-seryl-[protein] + ADP + H(+)</text>
        <dbReference type="Rhea" id="RHEA:17989"/>
        <dbReference type="Rhea" id="RHEA-COMP:9863"/>
        <dbReference type="Rhea" id="RHEA-COMP:11604"/>
        <dbReference type="ChEBI" id="CHEBI:15378"/>
        <dbReference type="ChEBI" id="CHEBI:29999"/>
        <dbReference type="ChEBI" id="CHEBI:30616"/>
        <dbReference type="ChEBI" id="CHEBI:83421"/>
        <dbReference type="ChEBI" id="CHEBI:456216"/>
        <dbReference type="EC" id="2.7.11.1"/>
    </reaction>
</comment>
<evidence type="ECO:0000259" key="20">
    <source>
        <dbReference type="PROSITE" id="PS51473"/>
    </source>
</evidence>
<evidence type="ECO:0000256" key="13">
    <source>
        <dbReference type="ARBA" id="ARBA00023157"/>
    </source>
</evidence>
<dbReference type="Gene3D" id="3.30.430.20">
    <property type="entry name" value="Gnk2 domain, C-X8-C-X2-C motif"/>
    <property type="match status" value="2"/>
</dbReference>
<dbReference type="PROSITE" id="PS51473">
    <property type="entry name" value="GNK2"/>
    <property type="match status" value="2"/>
</dbReference>